<dbReference type="EMBL" id="SPLM01000037">
    <property type="protein sequence ID" value="TMW65517.1"/>
    <property type="molecule type" value="Genomic_DNA"/>
</dbReference>
<accession>A0A8K1CNA7</accession>
<evidence type="ECO:0000313" key="8">
    <source>
        <dbReference type="Proteomes" id="UP000794436"/>
    </source>
</evidence>
<dbReference type="GO" id="GO:1903394">
    <property type="term" value="P:protein localization to kinetochore involved in kinetochore assembly"/>
    <property type="evidence" value="ECO:0007669"/>
    <property type="project" value="TreeGrafter"/>
</dbReference>
<proteinExistence type="predicted"/>
<dbReference type="GO" id="GO:0031267">
    <property type="term" value="F:small GTPase binding"/>
    <property type="evidence" value="ECO:0007669"/>
    <property type="project" value="TreeGrafter"/>
</dbReference>
<feature type="compositionally biased region" description="Basic and acidic residues" evidence="1">
    <location>
        <begin position="1103"/>
        <end position="1114"/>
    </location>
</feature>
<dbReference type="GO" id="GO:0007094">
    <property type="term" value="P:mitotic spindle assembly checkpoint signaling"/>
    <property type="evidence" value="ECO:0007669"/>
    <property type="project" value="TreeGrafter"/>
</dbReference>
<dbReference type="InterPro" id="IPR055405">
    <property type="entry name" value="ARM_KNTC1_3rd"/>
</dbReference>
<feature type="domain" description="KNTC1 first ARM-repeats" evidence="6">
    <location>
        <begin position="525"/>
        <end position="639"/>
    </location>
</feature>
<feature type="domain" description="KNTC1 N-terminal" evidence="3">
    <location>
        <begin position="126"/>
        <end position="351"/>
    </location>
</feature>
<reference evidence="7" key="1">
    <citation type="submission" date="2019-03" db="EMBL/GenBank/DDBJ databases">
        <title>Long read genome sequence of the mycoparasitic Pythium oligandrum ATCC 38472 isolated from sugarbeet rhizosphere.</title>
        <authorList>
            <person name="Gaulin E."/>
        </authorList>
    </citation>
    <scope>NUCLEOTIDE SEQUENCE</scope>
    <source>
        <strain evidence="7">ATCC 38472_TT</strain>
    </source>
</reference>
<feature type="region of interest" description="Disordered" evidence="1">
    <location>
        <begin position="75"/>
        <end position="113"/>
    </location>
</feature>
<evidence type="ECO:0000256" key="1">
    <source>
        <dbReference type="SAM" id="MobiDB-lite"/>
    </source>
</evidence>
<comment type="caution">
    <text evidence="7">The sequence shown here is derived from an EMBL/GenBank/DDBJ whole genome shotgun (WGS) entry which is preliminary data.</text>
</comment>
<dbReference type="Proteomes" id="UP000794436">
    <property type="component" value="Unassembled WGS sequence"/>
</dbReference>
<evidence type="ECO:0000259" key="4">
    <source>
        <dbReference type="Pfam" id="PF24515"/>
    </source>
</evidence>
<sequence>MTVMTLASTPEGVASHAERPMDAQTLYTLPTSASEASATCRRRWVAYHRGLTSVVVTGARELCVVSHEATASARKAGRSVRKGLSDRTNQWAASSEQNSNAQPTKNERLPSGNTTLRVPNDLTDFAISPCGGFVAVADESGVLHLFKSNGGALFAYPIVTAGTKDRIEVVRFASMATDDVDASDLQDLLVLTRNGLLLRLGNLCLSDIEQILAQEPMTTALRTIMSRVSLQNTSVGERRANTQSLLQARRYPSALYVVVGNHGHAVTVWKASASKTDAKITKLVARGALPDASVPKDLQYVCNGRFLSVLSQNGALVWLDWQTMQVLFPIALEHIQHFAEVKQKDTASNSSTAVAIARNEGNNSLIEVYEIDSIQRPRARKVWGSTAPLGEAIRSIASGPAQSELSATPVIVTMSTQKEIRTHLVAPPAPECDEGPENTDRTIDEDAVDLAKSLSTADVSTIRDIDVVFEWDEWIDVCINGIGNSIEDSREVVENLIEFERRVRQYRLQSGAPLPSQVARWFDAIGSVSYKWTTFLLILSGGKTQPSQLKAKWTDFCSTDLLELMQSYLRRGMMRTVTVLWQRHTREDAVQNIGGVLDNLPTSLPFSAYEKWLRTDVIPGVIKFVEHEGDSSISWVVESFAHWLLCRIQLAAEANDLDTALKLCSLLRPTKQQSTDSSFRWTILRLRSKSGTDDNTDSSLEKIDQLAEQLEHMKHLEEHHGFKISLALFEEETPTTIALSMLDRMLSPESVSTEITDHVRKYLDYCGVPVDDVLSDYIHEVVESSPATNLTEQAKLLAVVDEISDVEVRAKAVLVVLGSILPPFSPSVKEYTKKCVKWDTKLIDTIREHIRLMEIQDMLSGYGITHFKVGDPRSGSRLVSHILGQIPRASAFVDALRLVDAYSQLNCERAALEYFENLLSFDVPPGANYASELEWRSKQAKLAITELKKRRGAANDALSILMVMEEVVSFGLSLLELEEERQTGHFNLLDASGSKSGRAPLFSLQMLETLTEMFLPDAEELAHLVSSIDPEVDSSLLKNSELLCANTLQDIQKIRKIEVEWGLVISLDSLRDPEHIEGCVKRAIVPELMFTTEKPAVAPPPRELGKGKGKAKMDKGKRRASIADHGFSKRARTSITGGAELKITRVSEEQQDDRLTQFAFTLNRYASSLGMSSEIYHSVVAEYAAESGDILRAVQYSRDLFSRRRGNAALSQNSVQENAVASGSALKNISVSISKYTAMHTDEIYNLSHGYQLTMTPIQAARMRAPVFSLELLRYAICVCDAEAMEETFVLLKNATLLNDVLQFTQLDGFNKQVTEERERWRIYRKWFREDTCILPSAQTMSMASRFAIAEHRILKVFGGAAIGIADSSSSVISHQEFLPSKRFVSFLVENNAELLSLRVIMSMRCVPEDALTVVHTQVGKMLSTVYQSQRIDNLLALGLMLTMGQKDAFNSFRRQISRENVAKDFNRFQQLAKIGSDAARAWQQIAFLHQCVELEGNARWWHYLKLLDIECDHKAFQSERRDHEYIRNLVPKLLEKSNYDYYTILEFTRHYQIDNSYPALVYVEALLLMPPEPSATPSFEYQDRIVGVLEDIHEQRLVAMLLRTIPQLQGTDYDRLLFVFQLLLEHTSYREKEEVERRMEILHVLKALAASEHKLIAASEEEGEMAGEQPRASRVCFHRVMSKPREVLTEVLNTQNFMILANLAAPIRLQPDELFMVLLKNVVDKHRRSVQSAGPGISLVTSLSKSELQRLFNILSNLSSTESKITAGEWLSEHLPLSDEKLAALEFALHAAASDRNGTADSNTTFTGLEALTRLEMKIRRVKLQLILAHGNVRQFCDEQQEGELFKLLPQPKEFFYAMYRRVGLACAHRAGKSFHEIADQVASVLQVSAHSLRIDLIRELLIKDAVYGGIKPGSLHGKDETEAEDIFKELEDERRSERDEKIIKEIVYLAVKVADDAVKGLEMVEFLMHFARDSKPRAGVTFRAKTRAAITVMHLTQSHQHIIVEAVEKMRVPVEAAIKELVEFIRHCKHMVAFEEHRVPYEVGFVMRANKEALARSLLRQYSGQDAWIFRCVSSLMMDFNVQAPDLWDVVLSRLDELRMYRTLSRVLRELSQQVFVRSIEGAARIWENTLRAPLLRLKALEEHARDMAMEDAFDVNEPTTKDREDIGVLHHGIPLQNISAELETLVELLQKCPFLDHIDVPSFVVNLRDLTMTASQNRSHLAQLDLYSFAVRCAAVIPRPSIRQAALQRIIQSGAYMQVLQTICDTMVLSESDEQKAEAGWQEEEELTEQLGLLQTIFTEAAKLNEHEKLLKSPYEQSFLEFLGATGDIDRAIALLLEDKRLEVASTLVEMYFESHPECIPSTMKHLLSFETEPAASGRWRLLQAYVNHSSSPSLASYRQNVDGHE</sequence>
<dbReference type="GO" id="GO:0005828">
    <property type="term" value="C:kinetochore microtubule"/>
    <property type="evidence" value="ECO:0007669"/>
    <property type="project" value="TreeGrafter"/>
</dbReference>
<name>A0A8K1CNA7_PYTOL</name>
<dbReference type="Pfam" id="PF10493">
    <property type="entry name" value="Rod_C"/>
    <property type="match status" value="1"/>
</dbReference>
<evidence type="ECO:0008006" key="9">
    <source>
        <dbReference type="Google" id="ProtNLM"/>
    </source>
</evidence>
<dbReference type="InterPro" id="IPR011044">
    <property type="entry name" value="Quino_amine_DH_bsu"/>
</dbReference>
<dbReference type="InterPro" id="IPR055402">
    <property type="entry name" value="KNTC1_N"/>
</dbReference>
<feature type="domain" description="KNTC1 second ARM-repeats" evidence="5">
    <location>
        <begin position="774"/>
        <end position="907"/>
    </location>
</feature>
<evidence type="ECO:0000259" key="3">
    <source>
        <dbReference type="Pfam" id="PF24506"/>
    </source>
</evidence>
<dbReference type="InterPro" id="IPR019527">
    <property type="entry name" value="RZZ-complex_KNTC1/ROD_C"/>
</dbReference>
<feature type="region of interest" description="Disordered" evidence="1">
    <location>
        <begin position="1095"/>
        <end position="1119"/>
    </location>
</feature>
<feature type="domain" description="RZZ complex subunit KNTC1/ROD C-terminal" evidence="2">
    <location>
        <begin position="1687"/>
        <end position="2141"/>
    </location>
</feature>
<evidence type="ECO:0000259" key="6">
    <source>
        <dbReference type="Pfam" id="PF24520"/>
    </source>
</evidence>
<dbReference type="InterPro" id="IPR055403">
    <property type="entry name" value="ARM_KNTC1_1st"/>
</dbReference>
<dbReference type="OrthoDB" id="78320at2759"/>
<dbReference type="Pfam" id="PF24515">
    <property type="entry name" value="ARM_KNTC1_3rd"/>
    <property type="match status" value="1"/>
</dbReference>
<gene>
    <name evidence="7" type="ORF">Poli38472_008159</name>
</gene>
<keyword evidence="8" id="KW-1185">Reference proteome</keyword>
<dbReference type="Pfam" id="PF24506">
    <property type="entry name" value="KNTC1_N"/>
    <property type="match status" value="1"/>
</dbReference>
<dbReference type="Pfam" id="PF24520">
    <property type="entry name" value="ARM_KNTC1_1st"/>
    <property type="match status" value="1"/>
</dbReference>
<dbReference type="InterPro" id="IPR052802">
    <property type="entry name" value="KNTC1"/>
</dbReference>
<feature type="compositionally biased region" description="Polar residues" evidence="1">
    <location>
        <begin position="86"/>
        <end position="104"/>
    </location>
</feature>
<protein>
    <recommendedName>
        <fullName evidence="9">RZZ complex subunit KNTC1/ROD C-terminal domain-containing protein</fullName>
    </recommendedName>
</protein>
<evidence type="ECO:0000259" key="5">
    <source>
        <dbReference type="Pfam" id="PF24516"/>
    </source>
</evidence>
<dbReference type="GO" id="GO:0005737">
    <property type="term" value="C:cytoplasm"/>
    <property type="evidence" value="ECO:0007669"/>
    <property type="project" value="TreeGrafter"/>
</dbReference>
<dbReference type="PANTHER" id="PTHR15688:SF1">
    <property type="entry name" value="KINETOCHORE-ASSOCIATED PROTEIN 1"/>
    <property type="match status" value="1"/>
</dbReference>
<evidence type="ECO:0000259" key="2">
    <source>
        <dbReference type="Pfam" id="PF10493"/>
    </source>
</evidence>
<dbReference type="SUPFAM" id="SSF50969">
    <property type="entry name" value="YVTN repeat-like/Quinoprotein amine dehydrogenase"/>
    <property type="match status" value="1"/>
</dbReference>
<dbReference type="GO" id="GO:1990423">
    <property type="term" value="C:RZZ complex"/>
    <property type="evidence" value="ECO:0007669"/>
    <property type="project" value="TreeGrafter"/>
</dbReference>
<dbReference type="InterPro" id="IPR055404">
    <property type="entry name" value="ARM_KNTC1_2nd"/>
</dbReference>
<evidence type="ECO:0000313" key="7">
    <source>
        <dbReference type="EMBL" id="TMW65517.1"/>
    </source>
</evidence>
<dbReference type="Pfam" id="PF24516">
    <property type="entry name" value="ARM_KNTC1_2nd"/>
    <property type="match status" value="1"/>
</dbReference>
<dbReference type="GO" id="GO:0000070">
    <property type="term" value="P:mitotic sister chromatid segregation"/>
    <property type="evidence" value="ECO:0007669"/>
    <property type="project" value="TreeGrafter"/>
</dbReference>
<feature type="domain" description="KNTC1 third ARM-repeats" evidence="4">
    <location>
        <begin position="1418"/>
        <end position="1621"/>
    </location>
</feature>
<organism evidence="7 8">
    <name type="scientific">Pythium oligandrum</name>
    <name type="common">Mycoparasitic fungus</name>
    <dbReference type="NCBI Taxonomy" id="41045"/>
    <lineage>
        <taxon>Eukaryota</taxon>
        <taxon>Sar</taxon>
        <taxon>Stramenopiles</taxon>
        <taxon>Oomycota</taxon>
        <taxon>Peronosporomycetes</taxon>
        <taxon>Pythiales</taxon>
        <taxon>Pythiaceae</taxon>
        <taxon>Pythium</taxon>
    </lineage>
</organism>
<dbReference type="PANTHER" id="PTHR15688">
    <property type="entry name" value="KINETOCHORE-ASSOCIATED PROTEIN 1"/>
    <property type="match status" value="1"/>
</dbReference>